<evidence type="ECO:0000313" key="17">
    <source>
        <dbReference type="Proteomes" id="UP000236919"/>
    </source>
</evidence>
<comment type="subcellular location">
    <subcellularLocation>
        <location evidence="2">Membrane</location>
        <topology evidence="2">Multi-pass membrane protein</topology>
    </subcellularLocation>
</comment>
<feature type="domain" description="Histidine kinase" evidence="14">
    <location>
        <begin position="241"/>
        <end position="448"/>
    </location>
</feature>
<keyword evidence="17" id="KW-1185">Reference proteome</keyword>
<proteinExistence type="predicted"/>
<dbReference type="InterPro" id="IPR036890">
    <property type="entry name" value="HATPase_C_sf"/>
</dbReference>
<evidence type="ECO:0000256" key="7">
    <source>
        <dbReference type="ARBA" id="ARBA00022741"/>
    </source>
</evidence>
<dbReference type="Gene3D" id="1.20.5.1040">
    <property type="entry name" value="Sensor protein qsec"/>
    <property type="match status" value="1"/>
</dbReference>
<dbReference type="InterPro" id="IPR003660">
    <property type="entry name" value="HAMP_dom"/>
</dbReference>
<dbReference type="Pfam" id="PF02518">
    <property type="entry name" value="HATPase_c"/>
    <property type="match status" value="1"/>
</dbReference>
<dbReference type="SUPFAM" id="SSF55874">
    <property type="entry name" value="ATPase domain of HSP90 chaperone/DNA topoisomerase II/histidine kinase"/>
    <property type="match status" value="1"/>
</dbReference>
<dbReference type="Proteomes" id="UP000236919">
    <property type="component" value="Unassembled WGS sequence"/>
</dbReference>
<dbReference type="InterPro" id="IPR003594">
    <property type="entry name" value="HATPase_dom"/>
</dbReference>
<dbReference type="InterPro" id="IPR050428">
    <property type="entry name" value="TCS_sensor_his_kinase"/>
</dbReference>
<evidence type="ECO:0000313" key="16">
    <source>
        <dbReference type="EMBL" id="POR50342.1"/>
    </source>
</evidence>
<sequence>MMRIAVPPKGSLQRRLAFALTGGVMALWLLATVGAGLLLRREIDEVFDSALQEVVQRVLPLAYAEVLNREADAEPGLQQVASVGAHREYITYLVRDAAGRSLLQSHDADPAQFPPNPPHGFSDGPSSRLYTEVAVSGTLVVTAAERPGHRQKAVRDAIKVLAWPLLLLLPLGIAGTWALVAVTLRPIAAFRREIEARGDGHLAPVSVAALPSEIAPVAEAVNALMARVRRVLDAERSFTANSAHELRTPVAAALAQAQRLKAELPEGPARARTVEIETALQRLARLSEKLLQLAKAEGAGVRSEVPQDLVPALRIVLHDLEAQGLVEVSLPRRGRFFSTLDMDAFAILARNLIENALKHGDSSRPVGVRLTDDGRFSVTSPGPVLSPEIIAGMTQRFVRGATTADGAGLGLSIVQAIMRGVGGEIALSSPASGQADGLEVWVQLPVSKLAAG</sequence>
<keyword evidence="8 16" id="KW-0418">Kinase</keyword>
<evidence type="ECO:0000256" key="9">
    <source>
        <dbReference type="ARBA" id="ARBA00022840"/>
    </source>
</evidence>
<evidence type="ECO:0000256" key="5">
    <source>
        <dbReference type="ARBA" id="ARBA00022679"/>
    </source>
</evidence>
<dbReference type="EMBL" id="PQFZ01000009">
    <property type="protein sequence ID" value="POR50342.1"/>
    <property type="molecule type" value="Genomic_DNA"/>
</dbReference>
<keyword evidence="11" id="KW-0902">Two-component regulatory system</keyword>
<feature type="transmembrane region" description="Helical" evidence="13">
    <location>
        <begin position="160"/>
        <end position="184"/>
    </location>
</feature>
<organism evidence="16 17">
    <name type="scientific">Bosea psychrotolerans</name>
    <dbReference type="NCBI Taxonomy" id="1871628"/>
    <lineage>
        <taxon>Bacteria</taxon>
        <taxon>Pseudomonadati</taxon>
        <taxon>Pseudomonadota</taxon>
        <taxon>Alphaproteobacteria</taxon>
        <taxon>Hyphomicrobiales</taxon>
        <taxon>Boseaceae</taxon>
        <taxon>Bosea</taxon>
    </lineage>
</organism>
<dbReference type="SMART" id="SM00388">
    <property type="entry name" value="HisKA"/>
    <property type="match status" value="1"/>
</dbReference>
<dbReference type="Gene3D" id="3.30.565.10">
    <property type="entry name" value="Histidine kinase-like ATPase, C-terminal domain"/>
    <property type="match status" value="1"/>
</dbReference>
<reference evidence="16 17" key="1">
    <citation type="submission" date="2018-01" db="EMBL/GenBank/DDBJ databases">
        <title>Genomic Encyclopedia of Type Strains, Phase III (KMG-III): the genomes of soil and plant-associated and newly described type strains.</title>
        <authorList>
            <person name="Whitman W."/>
        </authorList>
    </citation>
    <scope>NUCLEOTIDE SEQUENCE [LARGE SCALE GENOMIC DNA]</scope>
    <source>
        <strain evidence="16 17">1131</strain>
    </source>
</reference>
<keyword evidence="5" id="KW-0808">Transferase</keyword>
<dbReference type="PROSITE" id="PS50109">
    <property type="entry name" value="HIS_KIN"/>
    <property type="match status" value="1"/>
</dbReference>
<keyword evidence="10 13" id="KW-1133">Transmembrane helix</keyword>
<dbReference type="PANTHER" id="PTHR45436">
    <property type="entry name" value="SENSOR HISTIDINE KINASE YKOH"/>
    <property type="match status" value="1"/>
</dbReference>
<dbReference type="InterPro" id="IPR036097">
    <property type="entry name" value="HisK_dim/P_sf"/>
</dbReference>
<evidence type="ECO:0000256" key="13">
    <source>
        <dbReference type="SAM" id="Phobius"/>
    </source>
</evidence>
<evidence type="ECO:0000259" key="15">
    <source>
        <dbReference type="PROSITE" id="PS50885"/>
    </source>
</evidence>
<keyword evidence="4" id="KW-0597">Phosphoprotein</keyword>
<evidence type="ECO:0000256" key="1">
    <source>
        <dbReference type="ARBA" id="ARBA00000085"/>
    </source>
</evidence>
<dbReference type="GO" id="GO:0000155">
    <property type="term" value="F:phosphorelay sensor kinase activity"/>
    <property type="evidence" value="ECO:0007669"/>
    <property type="project" value="InterPro"/>
</dbReference>
<feature type="region of interest" description="Disordered" evidence="12">
    <location>
        <begin position="106"/>
        <end position="125"/>
    </location>
</feature>
<keyword evidence="7" id="KW-0547">Nucleotide-binding</keyword>
<evidence type="ECO:0000256" key="3">
    <source>
        <dbReference type="ARBA" id="ARBA00012438"/>
    </source>
</evidence>
<comment type="caution">
    <text evidence="16">The sequence shown here is derived from an EMBL/GenBank/DDBJ whole genome shotgun (WGS) entry which is preliminary data.</text>
</comment>
<accession>A0A2S4M6K2</accession>
<evidence type="ECO:0000256" key="2">
    <source>
        <dbReference type="ARBA" id="ARBA00004141"/>
    </source>
</evidence>
<dbReference type="Gene3D" id="1.10.287.130">
    <property type="match status" value="1"/>
</dbReference>
<dbReference type="CDD" id="cd00082">
    <property type="entry name" value="HisKA"/>
    <property type="match status" value="1"/>
</dbReference>
<dbReference type="EC" id="2.7.13.3" evidence="3"/>
<comment type="catalytic activity">
    <reaction evidence="1">
        <text>ATP + protein L-histidine = ADP + protein N-phospho-L-histidine.</text>
        <dbReference type="EC" id="2.7.13.3"/>
    </reaction>
</comment>
<dbReference type="PROSITE" id="PS50885">
    <property type="entry name" value="HAMP"/>
    <property type="match status" value="1"/>
</dbReference>
<gene>
    <name evidence="16" type="ORF">CYD53_10950</name>
</gene>
<protein>
    <recommendedName>
        <fullName evidence="3">histidine kinase</fullName>
        <ecNumber evidence="3">2.7.13.3</ecNumber>
    </recommendedName>
</protein>
<evidence type="ECO:0000256" key="10">
    <source>
        <dbReference type="ARBA" id="ARBA00022989"/>
    </source>
</evidence>
<evidence type="ECO:0000259" key="14">
    <source>
        <dbReference type="PROSITE" id="PS50109"/>
    </source>
</evidence>
<dbReference type="InterPro" id="IPR005467">
    <property type="entry name" value="His_kinase_dom"/>
</dbReference>
<evidence type="ECO:0000256" key="6">
    <source>
        <dbReference type="ARBA" id="ARBA00022692"/>
    </source>
</evidence>
<feature type="domain" description="HAMP" evidence="15">
    <location>
        <begin position="181"/>
        <end position="233"/>
    </location>
</feature>
<dbReference type="CDD" id="cd00075">
    <property type="entry name" value="HATPase"/>
    <property type="match status" value="1"/>
</dbReference>
<dbReference type="SUPFAM" id="SSF47384">
    <property type="entry name" value="Homodimeric domain of signal transducing histidine kinase"/>
    <property type="match status" value="1"/>
</dbReference>
<evidence type="ECO:0000256" key="12">
    <source>
        <dbReference type="SAM" id="MobiDB-lite"/>
    </source>
</evidence>
<keyword evidence="6 13" id="KW-0812">Transmembrane</keyword>
<keyword evidence="9" id="KW-0067">ATP-binding</keyword>
<dbReference type="GO" id="GO:0005886">
    <property type="term" value="C:plasma membrane"/>
    <property type="evidence" value="ECO:0007669"/>
    <property type="project" value="TreeGrafter"/>
</dbReference>
<evidence type="ECO:0000256" key="4">
    <source>
        <dbReference type="ARBA" id="ARBA00022553"/>
    </source>
</evidence>
<name>A0A2S4M6K2_9HYPH</name>
<dbReference type="InterPro" id="IPR003661">
    <property type="entry name" value="HisK_dim/P_dom"/>
</dbReference>
<dbReference type="GO" id="GO:0005524">
    <property type="term" value="F:ATP binding"/>
    <property type="evidence" value="ECO:0007669"/>
    <property type="project" value="UniProtKB-KW"/>
</dbReference>
<evidence type="ECO:0000256" key="8">
    <source>
        <dbReference type="ARBA" id="ARBA00022777"/>
    </source>
</evidence>
<evidence type="ECO:0000256" key="11">
    <source>
        <dbReference type="ARBA" id="ARBA00023012"/>
    </source>
</evidence>
<feature type="transmembrane region" description="Helical" evidence="13">
    <location>
        <begin position="16"/>
        <end position="39"/>
    </location>
</feature>
<dbReference type="SMART" id="SM00387">
    <property type="entry name" value="HATPase_c"/>
    <property type="match status" value="1"/>
</dbReference>
<keyword evidence="13" id="KW-0472">Membrane</keyword>
<dbReference type="AlphaFoldDB" id="A0A2S4M6K2"/>
<dbReference type="RefSeq" id="WP_210202357.1">
    <property type="nucleotide sequence ID" value="NZ_PQFZ01000009.1"/>
</dbReference>
<dbReference type="Pfam" id="PF00512">
    <property type="entry name" value="HisKA"/>
    <property type="match status" value="1"/>
</dbReference>
<dbReference type="PANTHER" id="PTHR45436:SF14">
    <property type="entry name" value="SENSOR PROTEIN QSEC"/>
    <property type="match status" value="1"/>
</dbReference>